<feature type="compositionally biased region" description="Basic residues" evidence="1">
    <location>
        <begin position="60"/>
        <end position="69"/>
    </location>
</feature>
<accession>A0A401YZK0</accession>
<dbReference type="AlphaFoldDB" id="A0A401YZK0"/>
<dbReference type="EMBL" id="BIFH01000036">
    <property type="protein sequence ID" value="GCE00075.1"/>
    <property type="molecule type" value="Genomic_DNA"/>
</dbReference>
<comment type="caution">
    <text evidence="2">The sequence shown here is derived from an EMBL/GenBank/DDBJ whole genome shotgun (WGS) entry which is preliminary data.</text>
</comment>
<organism evidence="2 3">
    <name type="scientific">Embleya hyalina</name>
    <dbReference type="NCBI Taxonomy" id="516124"/>
    <lineage>
        <taxon>Bacteria</taxon>
        <taxon>Bacillati</taxon>
        <taxon>Actinomycetota</taxon>
        <taxon>Actinomycetes</taxon>
        <taxon>Kitasatosporales</taxon>
        <taxon>Streptomycetaceae</taxon>
        <taxon>Embleya</taxon>
    </lineage>
</organism>
<dbReference type="Proteomes" id="UP000286931">
    <property type="component" value="Unassembled WGS sequence"/>
</dbReference>
<name>A0A401YZK0_9ACTN</name>
<evidence type="ECO:0000313" key="2">
    <source>
        <dbReference type="EMBL" id="GCE00075.1"/>
    </source>
</evidence>
<proteinExistence type="predicted"/>
<sequence length="346" mass="36263">MRTTGDPCPAGERAPHAPHAPAPYTRNRTTHTPAATTPSTLEQPPPTPAETPQPEPAPARTKRKTHAPARRPQAGDEWRVRPQGRPRPPAPAPAGATSAEQHRTRRRYHPHAPASHTYAHAGTLRRTPTALAGTTSTACACRGDPSRATPHPPALPPARTGKPHLHPRGHPPADTDCACGDDLDRLRLQGRPRPSDTALAGATTRARRQATPDPTRAPSGGHRLRLRAGGACKADLGPLRPQDRPRTPAAARANSDSGDHTGDLRLPATAGQPRTPATARVASGFGGCEGNRGRLWSPTPAGPVAAAPGTIADTDADTDAGAWAVVGALRVRSWGWFAPVMSATFD</sequence>
<gene>
    <name evidence="2" type="ORF">EHYA_07800</name>
</gene>
<reference evidence="2 3" key="1">
    <citation type="submission" date="2018-12" db="EMBL/GenBank/DDBJ databases">
        <title>Draft genome sequence of Embleya hyalina NBRC 13850T.</title>
        <authorList>
            <person name="Komaki H."/>
            <person name="Hosoyama A."/>
            <person name="Kimura A."/>
            <person name="Ichikawa N."/>
            <person name="Tamura T."/>
        </authorList>
    </citation>
    <scope>NUCLEOTIDE SEQUENCE [LARGE SCALE GENOMIC DNA]</scope>
    <source>
        <strain evidence="2 3">NBRC 13850</strain>
    </source>
</reference>
<protein>
    <submittedName>
        <fullName evidence="2">Uncharacterized protein</fullName>
    </submittedName>
</protein>
<feature type="compositionally biased region" description="Low complexity" evidence="1">
    <location>
        <begin position="197"/>
        <end position="231"/>
    </location>
</feature>
<keyword evidence="3" id="KW-1185">Reference proteome</keyword>
<evidence type="ECO:0000256" key="1">
    <source>
        <dbReference type="SAM" id="MobiDB-lite"/>
    </source>
</evidence>
<feature type="region of interest" description="Disordered" evidence="1">
    <location>
        <begin position="1"/>
        <end position="279"/>
    </location>
</feature>
<feature type="compositionally biased region" description="Low complexity" evidence="1">
    <location>
        <begin position="17"/>
        <end position="42"/>
    </location>
</feature>
<evidence type="ECO:0000313" key="3">
    <source>
        <dbReference type="Proteomes" id="UP000286931"/>
    </source>
</evidence>
<feature type="compositionally biased region" description="Pro residues" evidence="1">
    <location>
        <begin position="43"/>
        <end position="57"/>
    </location>
</feature>